<gene>
    <name evidence="10" type="primary">hyfB</name>
    <name evidence="10" type="ORF">ABXR19_09065</name>
</gene>
<feature type="transmembrane region" description="Helical" evidence="8">
    <location>
        <begin position="654"/>
        <end position="672"/>
    </location>
</feature>
<keyword evidence="6 8" id="KW-0472">Membrane</keyword>
<dbReference type="PRINTS" id="PR01437">
    <property type="entry name" value="NUOXDRDTASE4"/>
</dbReference>
<dbReference type="EMBL" id="JBEWZI010000008">
    <property type="protein sequence ID" value="MET7014337.1"/>
    <property type="molecule type" value="Genomic_DNA"/>
</dbReference>
<evidence type="ECO:0000313" key="10">
    <source>
        <dbReference type="EMBL" id="MET7014337.1"/>
    </source>
</evidence>
<feature type="transmembrane region" description="Helical" evidence="8">
    <location>
        <begin position="6"/>
        <end position="25"/>
    </location>
</feature>
<evidence type="ECO:0000256" key="7">
    <source>
        <dbReference type="RuleBase" id="RU000320"/>
    </source>
</evidence>
<evidence type="ECO:0000256" key="6">
    <source>
        <dbReference type="ARBA" id="ARBA00023136"/>
    </source>
</evidence>
<organism evidence="10 11">
    <name type="scientific">Uliginosibacterium flavum</name>
    <dbReference type="NCBI Taxonomy" id="1396831"/>
    <lineage>
        <taxon>Bacteria</taxon>
        <taxon>Pseudomonadati</taxon>
        <taxon>Pseudomonadota</taxon>
        <taxon>Betaproteobacteria</taxon>
        <taxon>Rhodocyclales</taxon>
        <taxon>Zoogloeaceae</taxon>
        <taxon>Uliginosibacterium</taxon>
    </lineage>
</organism>
<dbReference type="PANTHER" id="PTHR42682:SF3">
    <property type="entry name" value="FORMATE HYDROGENLYASE SUBUNIT 3-RELATED"/>
    <property type="match status" value="1"/>
</dbReference>
<keyword evidence="11" id="KW-1185">Reference proteome</keyword>
<keyword evidence="5" id="KW-0560">Oxidoreductase</keyword>
<feature type="transmembrane region" description="Helical" evidence="8">
    <location>
        <begin position="345"/>
        <end position="364"/>
    </location>
</feature>
<feature type="transmembrane region" description="Helical" evidence="8">
    <location>
        <begin position="535"/>
        <end position="554"/>
    </location>
</feature>
<evidence type="ECO:0000259" key="9">
    <source>
        <dbReference type="Pfam" id="PF00361"/>
    </source>
</evidence>
<sequence length="673" mass="71099">MNTTPLGFLLISVALYLAGALASVLMSRREQLAILISGVAGILGGAAGIAAALPILLGGATQLFAAAGPFPFAHFVLRLDPLAALMVFVISLLVLVCSLYSLAYVREYAGRGAWAMGFFMNVFVASMVALMVVDNAFYFLIFFEMMSLASYFLVIFDQDKEAVSAGFLYFLIAHAGSVLIMAAFFLLYGRSGSLDFESFRALHLTGPLASVVFLLAFFGFGAKAGMVPLHSWLPRAHPAAPSHASALMSGVMVKIGVFGIIKVGIDLLGANTSWWGMLVLAIGGISAVLGVLYALAEKDLKRLLAYSTVENVGIILMGVGAGMIGLATHNTALAVVGLLAGFYHLLNHAVFKGLLFLGAGSILYRTHTKDMDKLGGLATRMPWTAGAFLVGAMAISALPPLNGFVSEWFTYQALFSMGSSGSDVAVRMAGPVGMVMLAITGALAAMCFVKAYGLSFSGLPRSEHADHAKEAPLPMVAAMALLALLIVALGVGAPLVAPVMAGVANSLINGVVPVVAQGVSVFPGNPQQALLSTPLLALLLLAIPVLPLLLVAGLKGARLARRHGGDAWACGYAQEQIMTASSHGFTQPMGVMFAPLYRLREILDPSRAAQRSLQWTIDAATRLEPVWDARVVNRIVDLVQWIGGKVQWLQHGDFRIYCLYVVVTLVVLLLIAV</sequence>
<feature type="transmembrane region" description="Helical" evidence="8">
    <location>
        <begin position="425"/>
        <end position="452"/>
    </location>
</feature>
<keyword evidence="2" id="KW-1003">Cell membrane</keyword>
<feature type="transmembrane region" description="Helical" evidence="8">
    <location>
        <begin position="82"/>
        <end position="105"/>
    </location>
</feature>
<keyword evidence="4 8" id="KW-1133">Transmembrane helix</keyword>
<evidence type="ECO:0000256" key="4">
    <source>
        <dbReference type="ARBA" id="ARBA00022989"/>
    </source>
</evidence>
<dbReference type="InterPro" id="IPR003918">
    <property type="entry name" value="NADH_UbQ_OxRdtase"/>
</dbReference>
<feature type="transmembrane region" description="Helical" evidence="8">
    <location>
        <begin position="303"/>
        <end position="325"/>
    </location>
</feature>
<evidence type="ECO:0000256" key="3">
    <source>
        <dbReference type="ARBA" id="ARBA00022692"/>
    </source>
</evidence>
<reference evidence="10 11" key="1">
    <citation type="submission" date="2024-07" db="EMBL/GenBank/DDBJ databases">
        <title>Uliginosibacterium flavum JJ3220;KACC:17644.</title>
        <authorList>
            <person name="Kim M.K."/>
        </authorList>
    </citation>
    <scope>NUCLEOTIDE SEQUENCE [LARGE SCALE GENOMIC DNA]</scope>
    <source>
        <strain evidence="10 11">KACC:17644</strain>
    </source>
</reference>
<dbReference type="RefSeq" id="WP_354600799.1">
    <property type="nucleotide sequence ID" value="NZ_JBEWZI010000008.1"/>
</dbReference>
<feature type="transmembrane region" description="Helical" evidence="8">
    <location>
        <begin position="473"/>
        <end position="497"/>
    </location>
</feature>
<evidence type="ECO:0000256" key="8">
    <source>
        <dbReference type="SAM" id="Phobius"/>
    </source>
</evidence>
<feature type="transmembrane region" description="Helical" evidence="8">
    <location>
        <begin position="136"/>
        <end position="156"/>
    </location>
</feature>
<dbReference type="InterPro" id="IPR001750">
    <property type="entry name" value="ND/Mrp_TM"/>
</dbReference>
<accession>A0ABV2TMS2</accession>
<feature type="transmembrane region" description="Helical" evidence="8">
    <location>
        <begin position="385"/>
        <end position="405"/>
    </location>
</feature>
<name>A0ABV2TMS2_9RHOO</name>
<comment type="caution">
    <text evidence="10">The sequence shown here is derived from an EMBL/GenBank/DDBJ whole genome shotgun (WGS) entry which is preliminary data.</text>
</comment>
<dbReference type="Pfam" id="PF00361">
    <property type="entry name" value="Proton_antipo_M"/>
    <property type="match status" value="1"/>
</dbReference>
<feature type="transmembrane region" description="Helical" evidence="8">
    <location>
        <begin position="273"/>
        <end position="296"/>
    </location>
</feature>
<evidence type="ECO:0000256" key="1">
    <source>
        <dbReference type="ARBA" id="ARBA00004651"/>
    </source>
</evidence>
<feature type="transmembrane region" description="Helical" evidence="8">
    <location>
        <begin position="32"/>
        <end position="57"/>
    </location>
</feature>
<dbReference type="NCBIfam" id="NF005086">
    <property type="entry name" value="PRK06521.1"/>
    <property type="match status" value="1"/>
</dbReference>
<feature type="transmembrane region" description="Helical" evidence="8">
    <location>
        <begin position="168"/>
        <end position="189"/>
    </location>
</feature>
<comment type="subcellular location">
    <subcellularLocation>
        <location evidence="1">Cell membrane</location>
        <topology evidence="1">Multi-pass membrane protein</topology>
    </subcellularLocation>
    <subcellularLocation>
        <location evidence="7">Membrane</location>
        <topology evidence="7">Multi-pass membrane protein</topology>
    </subcellularLocation>
</comment>
<dbReference type="PANTHER" id="PTHR42682">
    <property type="entry name" value="HYDROGENASE-4 COMPONENT F"/>
    <property type="match status" value="1"/>
</dbReference>
<evidence type="ECO:0000256" key="2">
    <source>
        <dbReference type="ARBA" id="ARBA00022475"/>
    </source>
</evidence>
<proteinExistence type="predicted"/>
<keyword evidence="3 7" id="KW-0812">Transmembrane</keyword>
<evidence type="ECO:0000313" key="11">
    <source>
        <dbReference type="Proteomes" id="UP001549691"/>
    </source>
</evidence>
<feature type="domain" description="NADH:quinone oxidoreductase/Mrp antiporter transmembrane" evidence="9">
    <location>
        <begin position="136"/>
        <end position="419"/>
    </location>
</feature>
<feature type="transmembrane region" description="Helical" evidence="8">
    <location>
        <begin position="243"/>
        <end position="261"/>
    </location>
</feature>
<protein>
    <submittedName>
        <fullName evidence="10">Hydrogenase 4 subunit B</fullName>
    </submittedName>
</protein>
<feature type="transmembrane region" description="Helical" evidence="8">
    <location>
        <begin position="112"/>
        <end position="130"/>
    </location>
</feature>
<dbReference type="Proteomes" id="UP001549691">
    <property type="component" value="Unassembled WGS sequence"/>
</dbReference>
<dbReference type="InterPro" id="IPR052175">
    <property type="entry name" value="ComplexI-like_HydComp"/>
</dbReference>
<feature type="transmembrane region" description="Helical" evidence="8">
    <location>
        <begin position="201"/>
        <end position="222"/>
    </location>
</feature>
<evidence type="ECO:0000256" key="5">
    <source>
        <dbReference type="ARBA" id="ARBA00023002"/>
    </source>
</evidence>